<reference evidence="8" key="1">
    <citation type="journal article" date="2019" name="Int. J. Syst. Evol. Microbiol.">
        <title>The Global Catalogue of Microorganisms (GCM) 10K type strain sequencing project: providing services to taxonomists for standard genome sequencing and annotation.</title>
        <authorList>
            <consortium name="The Broad Institute Genomics Platform"/>
            <consortium name="The Broad Institute Genome Sequencing Center for Infectious Disease"/>
            <person name="Wu L."/>
            <person name="Ma J."/>
        </authorList>
    </citation>
    <scope>NUCLEOTIDE SEQUENCE [LARGE SCALE GENOMIC DNA]</scope>
    <source>
        <strain evidence="8">JCM 17808</strain>
    </source>
</reference>
<dbReference type="Gene3D" id="3.40.50.300">
    <property type="entry name" value="P-loop containing nucleotide triphosphate hydrolases"/>
    <property type="match status" value="2"/>
</dbReference>
<organism evidence="7 8">
    <name type="scientific">Brevibacterium pityocampae</name>
    <dbReference type="NCBI Taxonomy" id="506594"/>
    <lineage>
        <taxon>Bacteria</taxon>
        <taxon>Bacillati</taxon>
        <taxon>Actinomycetota</taxon>
        <taxon>Actinomycetes</taxon>
        <taxon>Micrococcales</taxon>
        <taxon>Brevibacteriaceae</taxon>
        <taxon>Brevibacterium</taxon>
    </lineage>
</organism>
<dbReference type="InterPro" id="IPR047187">
    <property type="entry name" value="SF1_C_Upf1"/>
</dbReference>
<dbReference type="SUPFAM" id="SSF52540">
    <property type="entry name" value="P-loop containing nucleoside triphosphate hydrolases"/>
    <property type="match status" value="1"/>
</dbReference>
<dbReference type="InterPro" id="IPR038720">
    <property type="entry name" value="YprB_RNase_H-like_dom"/>
</dbReference>
<feature type="region of interest" description="Disordered" evidence="5">
    <location>
        <begin position="516"/>
        <end position="556"/>
    </location>
</feature>
<proteinExistence type="predicted"/>
<keyword evidence="1" id="KW-0547">Nucleotide-binding</keyword>
<dbReference type="Pfam" id="PF13604">
    <property type="entry name" value="AAA_30"/>
    <property type="match status" value="1"/>
</dbReference>
<comment type="caution">
    <text evidence="7">The sequence shown here is derived from an EMBL/GenBank/DDBJ whole genome shotgun (WGS) entry which is preliminary data.</text>
</comment>
<dbReference type="InterPro" id="IPR041679">
    <property type="entry name" value="DNA2/NAM7-like_C"/>
</dbReference>
<evidence type="ECO:0000256" key="3">
    <source>
        <dbReference type="ARBA" id="ARBA00022806"/>
    </source>
</evidence>
<protein>
    <submittedName>
        <fullName evidence="7">TM0106 family RecB-like putative nuclease</fullName>
    </submittedName>
</protein>
<evidence type="ECO:0000313" key="7">
    <source>
        <dbReference type="EMBL" id="GAA4382369.1"/>
    </source>
</evidence>
<dbReference type="NCBIfam" id="TIGR03491">
    <property type="entry name" value="TM0106 family RecB-like putative nuclease"/>
    <property type="match status" value="1"/>
</dbReference>
<dbReference type="Proteomes" id="UP001500642">
    <property type="component" value="Unassembled WGS sequence"/>
</dbReference>
<dbReference type="InterPro" id="IPR027417">
    <property type="entry name" value="P-loop_NTPase"/>
</dbReference>
<dbReference type="EMBL" id="BAABGL010000002">
    <property type="protein sequence ID" value="GAA4382369.1"/>
    <property type="molecule type" value="Genomic_DNA"/>
</dbReference>
<evidence type="ECO:0000313" key="8">
    <source>
        <dbReference type="Proteomes" id="UP001500642"/>
    </source>
</evidence>
<dbReference type="Pfam" id="PF13087">
    <property type="entry name" value="AAA_12"/>
    <property type="match status" value="1"/>
</dbReference>
<feature type="domain" description="Helicase ATP-binding" evidence="6">
    <location>
        <begin position="787"/>
        <end position="937"/>
    </location>
</feature>
<dbReference type="InterPro" id="IPR050534">
    <property type="entry name" value="Coronavir_polyprotein_1ab"/>
</dbReference>
<sequence>MYIDFHDRVVTSPSDLTAASACEFGFLRRLDEKLGRIAPLAREADPMLERTAELGAGHEARIVEDLRAQGLTVVTLDRPNLRDSSGIEEAERATLAALESGADVVVQAALAGDDGLPFAGFTDFLVRRPDGGWRVQDTKLARSAKVTALLQVAAYAQRLTELGVAVDDEVDLILGDGAMSTHRLSDIAPMYRLRRARLVAMITGHQAEPRPVRWNDPRYTQCGSCPDCEAEIESHRDMWLVYALSTVQRQRLRQAGLQTIDDVAAWQPGDPNGGVPQRTMTKLARQARLQIASKGRDVPVFEVGDPTALHLLPEPSPGDLFFDFEGDPLWTPDGVTWGLDYLFGMVDSAGRFTALWAHSMDEERQALLDFLGLVEQKRAEHPDMHIYHYAPYERTHLLSIAQRHGVGEDRVDELLRQGVLVDLYATVSKSLALGLPSYSIKKLEALHMAGEKEREGVSGGDESIDQYARAVQLRDAGRTEEAQERLADIEQYNAYDCISTLKLRDWLRALALEHPAADGSVPGEHPPEAEVPAPKPETDSARARREKREAEDELRSSLEDELEALAGDPFSPGRTDTERAWGMARAALRYHEREEKGFWWEHFARLEQARDEWAEHRNVFHIGHAEVVDDWEKRGRARMHSRRLALHGAWTDGSSGVPGSGFLLYEHPGPRPPREHETGSRDAVEATDIEEIELDTGGTLLMVTERTTTTFPETYDHLPIALAPGAPPRTDSLRQSILDWVADARENAPDWPMGAAADVLARRPSRLRSGGLAQVSGDDTVGAVVDSAVRLDGSYLAVQGPPGTGKTYLAARAIARLVAERGWKVGVVAQSHAVVDNVLTEIVENGLLEVGAVSKAQSDDRDPVHPDVSVTTTGKWKDEFAAERAGRGYVVGGTAWFFSSTTAIDSGQLDLLVIDEAGQYSLANTIAVSRAARNLMLFGDPQQLPQVSQGSHPEPVDTSALGFLSAGHDVLPAEFGYFLGESRRMDAAVCGPVSRLSYDGRLDSHPSTRARRLAEVRPGLEPIEVRHAGNATSSVEEAEVVVDVVRDTLGARWDDGGGDVRKLDESDVIVVTPYNAQVGTVRAALDSAGLRDVRVGTVDKFQGQQAVVSILTLAASSAAEVPRGISFLLMKNRLNVAISRAKWNAYLVYSPDLLDHLPSTPQALAEMSAFAGLVGE</sequence>
<dbReference type="InterPro" id="IPR019993">
    <property type="entry name" value="RecB_nuclease_TM0106_put"/>
</dbReference>
<keyword evidence="4" id="KW-0067">ATP-binding</keyword>
<dbReference type="InterPro" id="IPR014001">
    <property type="entry name" value="Helicase_ATP-bd"/>
</dbReference>
<dbReference type="CDD" id="cd18808">
    <property type="entry name" value="SF1_C_Upf1"/>
    <property type="match status" value="1"/>
</dbReference>
<feature type="compositionally biased region" description="Basic and acidic residues" evidence="5">
    <location>
        <begin position="536"/>
        <end position="556"/>
    </location>
</feature>
<evidence type="ECO:0000256" key="1">
    <source>
        <dbReference type="ARBA" id="ARBA00022741"/>
    </source>
</evidence>
<dbReference type="InterPro" id="IPR012337">
    <property type="entry name" value="RNaseH-like_sf"/>
</dbReference>
<keyword evidence="8" id="KW-1185">Reference proteome</keyword>
<evidence type="ECO:0000256" key="5">
    <source>
        <dbReference type="SAM" id="MobiDB-lite"/>
    </source>
</evidence>
<dbReference type="PROSITE" id="PS51192">
    <property type="entry name" value="HELICASE_ATP_BIND_1"/>
    <property type="match status" value="1"/>
</dbReference>
<dbReference type="Pfam" id="PF13482">
    <property type="entry name" value="RNase_H_2"/>
    <property type="match status" value="1"/>
</dbReference>
<gene>
    <name evidence="7" type="ORF">GCM10023167_00730</name>
</gene>
<evidence type="ECO:0000256" key="4">
    <source>
        <dbReference type="ARBA" id="ARBA00022840"/>
    </source>
</evidence>
<dbReference type="PANTHER" id="PTHR43788">
    <property type="entry name" value="DNA2/NAM7 HELICASE FAMILY MEMBER"/>
    <property type="match status" value="1"/>
</dbReference>
<dbReference type="CDD" id="cd17934">
    <property type="entry name" value="DEXXQc_Upf1-like"/>
    <property type="match status" value="1"/>
</dbReference>
<keyword evidence="2" id="KW-0378">Hydrolase</keyword>
<dbReference type="SUPFAM" id="SSF53098">
    <property type="entry name" value="Ribonuclease H-like"/>
    <property type="match status" value="1"/>
</dbReference>
<evidence type="ECO:0000259" key="6">
    <source>
        <dbReference type="PROSITE" id="PS51192"/>
    </source>
</evidence>
<name>A0ABP8IZS3_9MICO</name>
<evidence type="ECO:0000256" key="2">
    <source>
        <dbReference type="ARBA" id="ARBA00022801"/>
    </source>
</evidence>
<keyword evidence="3" id="KW-0347">Helicase</keyword>
<accession>A0ABP8IZS3</accession>
<dbReference type="PANTHER" id="PTHR43788:SF8">
    <property type="entry name" value="DNA-BINDING PROTEIN SMUBP-2"/>
    <property type="match status" value="1"/>
</dbReference>
<dbReference type="RefSeq" id="WP_345028986.1">
    <property type="nucleotide sequence ID" value="NZ_BAABGL010000002.1"/>
</dbReference>